<dbReference type="AlphaFoldDB" id="A0A8J7MSU6"/>
<protein>
    <submittedName>
        <fullName evidence="1">Uncharacterized protein</fullName>
    </submittedName>
</protein>
<proteinExistence type="predicted"/>
<name>A0A8J7MSU6_9RHOB</name>
<comment type="caution">
    <text evidence="1">The sequence shown here is derived from an EMBL/GenBank/DDBJ whole genome shotgun (WGS) entry which is preliminary data.</text>
</comment>
<organism evidence="1 2">
    <name type="scientific">Fuscibacter oryzae</name>
    <dbReference type="NCBI Taxonomy" id="2803939"/>
    <lineage>
        <taxon>Bacteria</taxon>
        <taxon>Pseudomonadati</taxon>
        <taxon>Pseudomonadota</taxon>
        <taxon>Alphaproteobacteria</taxon>
        <taxon>Rhodobacterales</taxon>
        <taxon>Paracoccaceae</taxon>
        <taxon>Fuscibacter</taxon>
    </lineage>
</organism>
<dbReference type="Proteomes" id="UP000619033">
    <property type="component" value="Unassembled WGS sequence"/>
</dbReference>
<evidence type="ECO:0000313" key="1">
    <source>
        <dbReference type="EMBL" id="MBL4928315.1"/>
    </source>
</evidence>
<sequence length="120" mass="13149">MTVEALERALTAAGFSGVEQVDGVVYARLTAADGEFTARPLGQGCELALCRSVRAADWQMAEWALHHPDAPLDLWQGETRLRLVVMPDGAALARWAALAEAFVLASTRWRKGQRDRGEGW</sequence>
<accession>A0A8J7MSU6</accession>
<reference evidence="1" key="1">
    <citation type="submission" date="2021-01" db="EMBL/GenBank/DDBJ databases">
        <title>Genome seq and assembly of Tabrizicola sp. KVB23.</title>
        <authorList>
            <person name="Chhetri G."/>
        </authorList>
    </citation>
    <scope>NUCLEOTIDE SEQUENCE</scope>
    <source>
        <strain evidence="1">KVB23</strain>
    </source>
</reference>
<dbReference type="RefSeq" id="WP_202659941.1">
    <property type="nucleotide sequence ID" value="NZ_JAESVP010000004.1"/>
</dbReference>
<evidence type="ECO:0000313" key="2">
    <source>
        <dbReference type="Proteomes" id="UP000619033"/>
    </source>
</evidence>
<gene>
    <name evidence="1" type="ORF">JI744_09380</name>
</gene>
<dbReference type="EMBL" id="JAESVP010000004">
    <property type="protein sequence ID" value="MBL4928315.1"/>
    <property type="molecule type" value="Genomic_DNA"/>
</dbReference>
<keyword evidence="2" id="KW-1185">Reference proteome</keyword>